<reference evidence="7" key="1">
    <citation type="journal article" date="2022" name="Cell Host Microbe">
        <title>Colonization of the live biotherapeutic product VE303 and modulation of the microbiota and metabolites in healthy volunteers.</title>
        <authorList>
            <person name="Dsouza M."/>
            <person name="Menon R."/>
            <person name="Crossette E."/>
            <person name="Bhattarai S.K."/>
            <person name="Schneider J."/>
            <person name="Kim Y.G."/>
            <person name="Reddy S."/>
            <person name="Caballero S."/>
            <person name="Felix C."/>
            <person name="Cornacchione L."/>
            <person name="Hendrickson J."/>
            <person name="Watson A.R."/>
            <person name="Minot S.S."/>
            <person name="Greenfield N."/>
            <person name="Schopf L."/>
            <person name="Szabady R."/>
            <person name="Patarroyo J."/>
            <person name="Smith W."/>
            <person name="Harrison P."/>
            <person name="Kuijper E.J."/>
            <person name="Kelly C.P."/>
            <person name="Olle B."/>
            <person name="Bobilev D."/>
            <person name="Silber J.L."/>
            <person name="Bucci V."/>
            <person name="Roberts B."/>
            <person name="Faith J."/>
            <person name="Norman J.M."/>
        </authorList>
    </citation>
    <scope>NUCLEOTIDE SEQUENCE</scope>
    <source>
        <strain evidence="7">VE303-04</strain>
    </source>
</reference>
<dbReference type="GO" id="GO:0008234">
    <property type="term" value="F:cysteine-type peptidase activity"/>
    <property type="evidence" value="ECO:0007669"/>
    <property type="project" value="UniProtKB-KW"/>
</dbReference>
<evidence type="ECO:0000256" key="2">
    <source>
        <dbReference type="ARBA" id="ARBA00022670"/>
    </source>
</evidence>
<keyword evidence="2" id="KW-0645">Protease</keyword>
<evidence type="ECO:0000256" key="1">
    <source>
        <dbReference type="ARBA" id="ARBA00007074"/>
    </source>
</evidence>
<dbReference type="Proteomes" id="UP001203136">
    <property type="component" value="Unassembled WGS sequence"/>
</dbReference>
<protein>
    <submittedName>
        <fullName evidence="7">C40 family peptidase</fullName>
    </submittedName>
</protein>
<dbReference type="RefSeq" id="WP_024739094.1">
    <property type="nucleotide sequence ID" value="NZ_CABHNX010000236.1"/>
</dbReference>
<dbReference type="InterPro" id="IPR051202">
    <property type="entry name" value="Peptidase_C40"/>
</dbReference>
<comment type="similarity">
    <text evidence="1">Belongs to the peptidase C40 family.</text>
</comment>
<dbReference type="SUPFAM" id="SSF54001">
    <property type="entry name" value="Cysteine proteinases"/>
    <property type="match status" value="1"/>
</dbReference>
<comment type="caution">
    <text evidence="7">The sequence shown here is derived from an EMBL/GenBank/DDBJ whole genome shotgun (WGS) entry which is preliminary data.</text>
</comment>
<dbReference type="PANTHER" id="PTHR47053:SF5">
    <property type="entry name" value="BIFUNCTIONAL MURAMIDASE_DL-ENDOPEPTIDASE CWLT"/>
    <property type="match status" value="1"/>
</dbReference>
<evidence type="ECO:0000259" key="6">
    <source>
        <dbReference type="PROSITE" id="PS51935"/>
    </source>
</evidence>
<dbReference type="EMBL" id="JAINVB010000001">
    <property type="protein sequence ID" value="MCK0087378.1"/>
    <property type="molecule type" value="Genomic_DNA"/>
</dbReference>
<dbReference type="PROSITE" id="PS51935">
    <property type="entry name" value="NLPC_P60"/>
    <property type="match status" value="1"/>
</dbReference>
<dbReference type="InterPro" id="IPR038765">
    <property type="entry name" value="Papain-like_cys_pep_sf"/>
</dbReference>
<evidence type="ECO:0000313" key="7">
    <source>
        <dbReference type="EMBL" id="MCK0087378.1"/>
    </source>
</evidence>
<evidence type="ECO:0000313" key="8">
    <source>
        <dbReference type="Proteomes" id="UP001203136"/>
    </source>
</evidence>
<organism evidence="7 8">
    <name type="scientific">Clostridium symbiosum</name>
    <name type="common">Bacteroides symbiosus</name>
    <dbReference type="NCBI Taxonomy" id="1512"/>
    <lineage>
        <taxon>Bacteria</taxon>
        <taxon>Bacillati</taxon>
        <taxon>Bacillota</taxon>
        <taxon>Clostridia</taxon>
        <taxon>Lachnospirales</taxon>
        <taxon>Lachnospiraceae</taxon>
        <taxon>Otoolea</taxon>
    </lineage>
</organism>
<feature type="region of interest" description="Disordered" evidence="5">
    <location>
        <begin position="1"/>
        <end position="109"/>
    </location>
</feature>
<proteinExistence type="inferred from homology"/>
<feature type="compositionally biased region" description="Low complexity" evidence="5">
    <location>
        <begin position="64"/>
        <end position="74"/>
    </location>
</feature>
<feature type="compositionally biased region" description="Basic residues" evidence="5">
    <location>
        <begin position="93"/>
        <end position="107"/>
    </location>
</feature>
<name>A0AAW5F688_CLOSY</name>
<keyword evidence="3" id="KW-0378">Hydrolase</keyword>
<dbReference type="NCBIfam" id="NF045974">
    <property type="entry name" value="conju_CD1108"/>
    <property type="match status" value="1"/>
</dbReference>
<evidence type="ECO:0000256" key="4">
    <source>
        <dbReference type="ARBA" id="ARBA00022807"/>
    </source>
</evidence>
<dbReference type="PANTHER" id="PTHR47053">
    <property type="entry name" value="MUREIN DD-ENDOPEPTIDASE MEPH-RELATED"/>
    <property type="match status" value="1"/>
</dbReference>
<dbReference type="Pfam" id="PF00877">
    <property type="entry name" value="NLPC_P60"/>
    <property type="match status" value="1"/>
</dbReference>
<dbReference type="InterPro" id="IPR000064">
    <property type="entry name" value="NLP_P60_dom"/>
</dbReference>
<feature type="domain" description="NlpC/P60" evidence="6">
    <location>
        <begin position="466"/>
        <end position="587"/>
    </location>
</feature>
<feature type="compositionally biased region" description="Basic and acidic residues" evidence="5">
    <location>
        <begin position="75"/>
        <end position="92"/>
    </location>
</feature>
<evidence type="ECO:0000256" key="5">
    <source>
        <dbReference type="SAM" id="MobiDB-lite"/>
    </source>
</evidence>
<sequence length="587" mass="65065">MKRKPNKPRPEPWTQTGRTDPGSRAADPGGSAFGAGSEKQSGPGEAGTSGQSVPKSPKSKFRQKSQQEQAAASKLRMEKQGRKVEKVKEKLAKQKPPKKPGPVKRAGRVASGSVHGFVHGKIFEVEQENVGTEGAHRSELVGESVLRNGSRFVKRKIREHPARAVQKAEARYVKRTADYHFHTAAQEHPELSKNFFARYWQKQRNRKQYQKQAKEAAKQGAKAAGKTAAATEKLAAKAAGFVKRHPAGSVIALACILLVFLVQSCSSSLVTIGNAGAGALGATTYPSEDGDMLGAEAAYTGLEAELKNYLDTYESTHDYDEYHFDLDGIEHDPYVLISILSALHEGQWTLSRAAGTLQTLFDRQYILTEEVVVEVRYRTETRTDSEGNDYEVEIPYNYYICYVTLENKNLSHLPVYFMSEEQMSRYAIYMSTVGNRPDLFPDSPYVDRYITNPPQGYEVPGEYLDDETFAAMLSEAQKYIGYPYVWGGSSPATSFDCSGYLSWVINHSGWNVGRQTAQGLYNLCTPVSSPRPGDLVFFKGTYNTSGVSHCGIYVGDGRMLHCGDPIGYANLNTNYWQSHLYAYGRLP</sequence>
<dbReference type="Gene3D" id="3.90.1720.10">
    <property type="entry name" value="endopeptidase domain like (from Nostoc punctiforme)"/>
    <property type="match status" value="1"/>
</dbReference>
<gene>
    <name evidence="7" type="ORF">K5I21_16155</name>
</gene>
<accession>A0AAW5F688</accession>
<evidence type="ECO:0000256" key="3">
    <source>
        <dbReference type="ARBA" id="ARBA00022801"/>
    </source>
</evidence>
<dbReference type="GO" id="GO:0006508">
    <property type="term" value="P:proteolysis"/>
    <property type="evidence" value="ECO:0007669"/>
    <property type="project" value="UniProtKB-KW"/>
</dbReference>
<dbReference type="AlphaFoldDB" id="A0AAW5F688"/>
<keyword evidence="4" id="KW-0788">Thiol protease</keyword>